<dbReference type="InterPro" id="IPR022664">
    <property type="entry name" value="DapB_N_CS"/>
</dbReference>
<evidence type="ECO:0000256" key="6">
    <source>
        <dbReference type="ARBA" id="ARBA00023002"/>
    </source>
</evidence>
<gene>
    <name evidence="17" type="ORF">C3B59_10410</name>
</gene>
<feature type="region of interest" description="Disordered" evidence="14">
    <location>
        <begin position="251"/>
        <end position="279"/>
    </location>
</feature>
<evidence type="ECO:0000256" key="2">
    <source>
        <dbReference type="ARBA" id="ARBA00022490"/>
    </source>
</evidence>
<evidence type="ECO:0000259" key="15">
    <source>
        <dbReference type="Pfam" id="PF01113"/>
    </source>
</evidence>
<keyword evidence="3" id="KW-0028">Amino-acid biosynthesis</keyword>
<dbReference type="Gene3D" id="3.40.50.720">
    <property type="entry name" value="NAD(P)-binding Rossmann-like Domain"/>
    <property type="match status" value="1"/>
</dbReference>
<reference evidence="17 18" key="1">
    <citation type="submission" date="2018-01" db="EMBL/GenBank/DDBJ databases">
        <title>Cryobacterium sp. nov., from glaciers in China.</title>
        <authorList>
            <person name="Liu Q."/>
            <person name="Xin Y.-H."/>
        </authorList>
    </citation>
    <scope>NUCLEOTIDE SEQUENCE [LARGE SCALE GENOMIC DNA]</scope>
    <source>
        <strain evidence="17 18">TMB1-8</strain>
    </source>
</reference>
<evidence type="ECO:0000259" key="16">
    <source>
        <dbReference type="Pfam" id="PF05173"/>
    </source>
</evidence>
<dbReference type="SUPFAM" id="SSF55347">
    <property type="entry name" value="Glyceraldehyde-3-phosphate dehydrogenase-like, C-terminal domain"/>
    <property type="match status" value="1"/>
</dbReference>
<evidence type="ECO:0000256" key="4">
    <source>
        <dbReference type="ARBA" id="ARBA00022857"/>
    </source>
</evidence>
<dbReference type="Proteomes" id="UP000237104">
    <property type="component" value="Unassembled WGS sequence"/>
</dbReference>
<evidence type="ECO:0000256" key="1">
    <source>
        <dbReference type="ARBA" id="ARBA00006642"/>
    </source>
</evidence>
<dbReference type="SUPFAM" id="SSF51735">
    <property type="entry name" value="NAD(P)-binding Rossmann-fold domains"/>
    <property type="match status" value="1"/>
</dbReference>
<comment type="pathway">
    <text evidence="9">Amino-acid biosynthesis; L-lysine biosynthesis via DAP pathway; (S)-tetrahydrodipicolinate from L-aspartate: step 4/4.</text>
</comment>
<keyword evidence="7" id="KW-0520">NAD</keyword>
<dbReference type="GO" id="GO:0008839">
    <property type="term" value="F:4-hydroxy-tetrahydrodipicolinate reductase"/>
    <property type="evidence" value="ECO:0007669"/>
    <property type="project" value="UniProtKB-UniRule"/>
</dbReference>
<evidence type="ECO:0000256" key="7">
    <source>
        <dbReference type="ARBA" id="ARBA00023027"/>
    </source>
</evidence>
<comment type="similarity">
    <text evidence="1">Belongs to the DapB family.</text>
</comment>
<dbReference type="Gene3D" id="3.30.360.10">
    <property type="entry name" value="Dihydrodipicolinate Reductase, domain 2"/>
    <property type="match status" value="1"/>
</dbReference>
<keyword evidence="4" id="KW-0521">NADP</keyword>
<sequence length="279" mass="28286">MTTRVAIVGATGKMGRLVGGLVESTPGYDVVARLDSTSALSEMLGADVAIDLTVPAVSQGVVDFAIDNGIRVLVGTSGWSQPRIDALGHKLKGRTDVGAVIIPNFSLGSVLGTAFAALAARFFDSIEIVEAHQAGKVDSPSGTAVRTAELMAAARAGLGPVSAPHVDQRARGQQVATVPVHSLRLAGVLARQDVIFGGSGETLTITHNTLSAEAYERGILVALAAARDCVGVTVGLDQLIDLGLTDAVLEPAAASAGSPDEPTAGPPPGPEDAEMEPGE</sequence>
<dbReference type="InterPro" id="IPR036291">
    <property type="entry name" value="NAD(P)-bd_dom_sf"/>
</dbReference>
<evidence type="ECO:0000313" key="18">
    <source>
        <dbReference type="Proteomes" id="UP000237104"/>
    </source>
</evidence>
<dbReference type="EMBL" id="PPXF01000047">
    <property type="protein sequence ID" value="POH64239.1"/>
    <property type="molecule type" value="Genomic_DNA"/>
</dbReference>
<evidence type="ECO:0000313" key="17">
    <source>
        <dbReference type="EMBL" id="POH64239.1"/>
    </source>
</evidence>
<feature type="domain" description="Dihydrodipicolinate reductase C-terminal" evidence="16">
    <location>
        <begin position="110"/>
        <end position="226"/>
    </location>
</feature>
<dbReference type="Pfam" id="PF05173">
    <property type="entry name" value="DapB_C"/>
    <property type="match status" value="1"/>
</dbReference>
<evidence type="ECO:0000256" key="11">
    <source>
        <dbReference type="ARBA" id="ARBA00049080"/>
    </source>
</evidence>
<dbReference type="EC" id="1.17.1.8" evidence="10 13"/>
<dbReference type="FunFam" id="3.30.360.10:FF:000009">
    <property type="entry name" value="4-hydroxy-tetrahydrodipicolinate reductase"/>
    <property type="match status" value="1"/>
</dbReference>
<keyword evidence="8" id="KW-0457">Lysine biosynthesis</keyword>
<evidence type="ECO:0000256" key="10">
    <source>
        <dbReference type="ARBA" id="ARBA00038983"/>
    </source>
</evidence>
<dbReference type="PANTHER" id="PTHR20836">
    <property type="entry name" value="DIHYDRODIPICOLINATE REDUCTASE"/>
    <property type="match status" value="1"/>
</dbReference>
<protein>
    <recommendedName>
        <fullName evidence="10 13">4-hydroxy-tetrahydrodipicolinate reductase</fullName>
        <ecNumber evidence="10 13">1.17.1.8</ecNumber>
    </recommendedName>
</protein>
<comment type="catalytic activity">
    <reaction evidence="12">
        <text>(S)-2,3,4,5-tetrahydrodipicolinate + NAD(+) + H2O = (2S,4S)-4-hydroxy-2,3,4,5-tetrahydrodipicolinate + NADH + H(+)</text>
        <dbReference type="Rhea" id="RHEA:35323"/>
        <dbReference type="ChEBI" id="CHEBI:15377"/>
        <dbReference type="ChEBI" id="CHEBI:15378"/>
        <dbReference type="ChEBI" id="CHEBI:16845"/>
        <dbReference type="ChEBI" id="CHEBI:57540"/>
        <dbReference type="ChEBI" id="CHEBI:57945"/>
        <dbReference type="ChEBI" id="CHEBI:67139"/>
        <dbReference type="EC" id="1.17.1.8"/>
    </reaction>
</comment>
<evidence type="ECO:0000256" key="5">
    <source>
        <dbReference type="ARBA" id="ARBA00022915"/>
    </source>
</evidence>
<evidence type="ECO:0000256" key="3">
    <source>
        <dbReference type="ARBA" id="ARBA00022605"/>
    </source>
</evidence>
<dbReference type="InterPro" id="IPR022663">
    <property type="entry name" value="DapB_C"/>
</dbReference>
<dbReference type="Pfam" id="PF01113">
    <property type="entry name" value="DapB_N"/>
    <property type="match status" value="1"/>
</dbReference>
<dbReference type="OrthoDB" id="9790352at2"/>
<dbReference type="RefSeq" id="WP_103431282.1">
    <property type="nucleotide sequence ID" value="NZ_PPXF01000047.1"/>
</dbReference>
<dbReference type="GO" id="GO:0009089">
    <property type="term" value="P:lysine biosynthetic process via diaminopimelate"/>
    <property type="evidence" value="ECO:0007669"/>
    <property type="project" value="UniProtKB-UniRule"/>
</dbReference>
<keyword evidence="2" id="KW-0963">Cytoplasm</keyword>
<accession>A0A2S3ZD38</accession>
<keyword evidence="5" id="KW-0220">Diaminopimelate biosynthesis</keyword>
<evidence type="ECO:0000256" key="14">
    <source>
        <dbReference type="SAM" id="MobiDB-lite"/>
    </source>
</evidence>
<comment type="catalytic activity">
    <reaction evidence="11">
        <text>(S)-2,3,4,5-tetrahydrodipicolinate + NADP(+) + H2O = (2S,4S)-4-hydroxy-2,3,4,5-tetrahydrodipicolinate + NADPH + H(+)</text>
        <dbReference type="Rhea" id="RHEA:35331"/>
        <dbReference type="ChEBI" id="CHEBI:15377"/>
        <dbReference type="ChEBI" id="CHEBI:15378"/>
        <dbReference type="ChEBI" id="CHEBI:16845"/>
        <dbReference type="ChEBI" id="CHEBI:57783"/>
        <dbReference type="ChEBI" id="CHEBI:58349"/>
        <dbReference type="ChEBI" id="CHEBI:67139"/>
        <dbReference type="EC" id="1.17.1.8"/>
    </reaction>
</comment>
<dbReference type="GO" id="GO:0005829">
    <property type="term" value="C:cytosol"/>
    <property type="evidence" value="ECO:0007669"/>
    <property type="project" value="TreeGrafter"/>
</dbReference>
<dbReference type="InterPro" id="IPR000846">
    <property type="entry name" value="DapB_N"/>
</dbReference>
<dbReference type="AlphaFoldDB" id="A0A2S3ZD38"/>
<dbReference type="PROSITE" id="PS01298">
    <property type="entry name" value="DAPB"/>
    <property type="match status" value="1"/>
</dbReference>
<proteinExistence type="inferred from homology"/>
<comment type="caution">
    <text evidence="17">The sequence shown here is derived from an EMBL/GenBank/DDBJ whole genome shotgun (WGS) entry which is preliminary data.</text>
</comment>
<feature type="domain" description="Dihydrodipicolinate reductase N-terminal" evidence="15">
    <location>
        <begin position="4"/>
        <end position="105"/>
    </location>
</feature>
<dbReference type="NCBIfam" id="TIGR00036">
    <property type="entry name" value="dapB"/>
    <property type="match status" value="1"/>
</dbReference>
<evidence type="ECO:0000256" key="12">
    <source>
        <dbReference type="ARBA" id="ARBA00049396"/>
    </source>
</evidence>
<dbReference type="PIRSF" id="PIRSF000161">
    <property type="entry name" value="DHPR"/>
    <property type="match status" value="1"/>
</dbReference>
<evidence type="ECO:0000256" key="8">
    <source>
        <dbReference type="ARBA" id="ARBA00023154"/>
    </source>
</evidence>
<organism evidence="17 18">
    <name type="scientific">Cryobacterium zongtaii</name>
    <dbReference type="NCBI Taxonomy" id="1259217"/>
    <lineage>
        <taxon>Bacteria</taxon>
        <taxon>Bacillati</taxon>
        <taxon>Actinomycetota</taxon>
        <taxon>Actinomycetes</taxon>
        <taxon>Micrococcales</taxon>
        <taxon>Microbacteriaceae</taxon>
        <taxon>Cryobacterium</taxon>
    </lineage>
</organism>
<dbReference type="InterPro" id="IPR023940">
    <property type="entry name" value="DHDPR_bac"/>
</dbReference>
<evidence type="ECO:0000256" key="13">
    <source>
        <dbReference type="NCBIfam" id="TIGR00036"/>
    </source>
</evidence>
<dbReference type="PANTHER" id="PTHR20836:SF0">
    <property type="entry name" value="4-HYDROXY-TETRAHYDRODIPICOLINATE REDUCTASE 1, CHLOROPLASTIC-RELATED"/>
    <property type="match status" value="1"/>
</dbReference>
<dbReference type="CDD" id="cd02274">
    <property type="entry name" value="DHDPR_N"/>
    <property type="match status" value="1"/>
</dbReference>
<name>A0A2S3ZD38_9MICO</name>
<dbReference type="GO" id="GO:0019877">
    <property type="term" value="P:diaminopimelate biosynthetic process"/>
    <property type="evidence" value="ECO:0007669"/>
    <property type="project" value="UniProtKB-KW"/>
</dbReference>
<evidence type="ECO:0000256" key="9">
    <source>
        <dbReference type="ARBA" id="ARBA00037922"/>
    </source>
</evidence>
<keyword evidence="6" id="KW-0560">Oxidoreductase</keyword>